<dbReference type="InterPro" id="IPR002912">
    <property type="entry name" value="ACT_dom"/>
</dbReference>
<organism evidence="29 30">
    <name type="scientific">Elizabethkingia argenteiflava</name>
    <dbReference type="NCBI Taxonomy" id="2681556"/>
    <lineage>
        <taxon>Bacteria</taxon>
        <taxon>Pseudomonadati</taxon>
        <taxon>Bacteroidota</taxon>
        <taxon>Flavobacteriia</taxon>
        <taxon>Flavobacteriales</taxon>
        <taxon>Weeksellaceae</taxon>
        <taxon>Elizabethkingia</taxon>
    </lineage>
</organism>
<dbReference type="CDD" id="cd04921">
    <property type="entry name" value="ACT_AKi-HSDH-ThrA-like_1"/>
    <property type="match status" value="1"/>
</dbReference>
<dbReference type="UniPathway" id="UPA00050">
    <property type="reaction ID" value="UER00063"/>
</dbReference>
<dbReference type="Gene3D" id="3.40.1160.10">
    <property type="entry name" value="Acetylglutamate kinase-like"/>
    <property type="match status" value="1"/>
</dbReference>
<evidence type="ECO:0000256" key="14">
    <source>
        <dbReference type="ARBA" id="ARBA00022741"/>
    </source>
</evidence>
<keyword evidence="11 29" id="KW-0808">Transferase</keyword>
<keyword evidence="10" id="KW-0028">Amino-acid biosynthesis</keyword>
<dbReference type="InterPro" id="IPR045865">
    <property type="entry name" value="ACT-like_dom_sf"/>
</dbReference>
<comment type="cofactor">
    <cofactor evidence="1">
        <name>a metal cation</name>
        <dbReference type="ChEBI" id="CHEBI:25213"/>
    </cofactor>
</comment>
<dbReference type="InterPro" id="IPR001341">
    <property type="entry name" value="Asp_kinase"/>
</dbReference>
<evidence type="ECO:0000256" key="1">
    <source>
        <dbReference type="ARBA" id="ARBA00001920"/>
    </source>
</evidence>
<dbReference type="PROSITE" id="PS51671">
    <property type="entry name" value="ACT"/>
    <property type="match status" value="2"/>
</dbReference>
<evidence type="ECO:0000256" key="24">
    <source>
        <dbReference type="ARBA" id="ARBA00044938"/>
    </source>
</evidence>
<dbReference type="InterPro" id="IPR011147">
    <property type="entry name" value="Bifunc_Aspkin/hSer_DH"/>
</dbReference>
<comment type="catalytic activity">
    <reaction evidence="26">
        <text>L-homoserine + NADP(+) = L-aspartate 4-semialdehyde + NADPH + H(+)</text>
        <dbReference type="Rhea" id="RHEA:15761"/>
        <dbReference type="ChEBI" id="CHEBI:15378"/>
        <dbReference type="ChEBI" id="CHEBI:57476"/>
        <dbReference type="ChEBI" id="CHEBI:57783"/>
        <dbReference type="ChEBI" id="CHEBI:58349"/>
        <dbReference type="ChEBI" id="CHEBI:537519"/>
        <dbReference type="EC" id="1.1.1.3"/>
    </reaction>
    <physiologicalReaction direction="right-to-left" evidence="26">
        <dbReference type="Rhea" id="RHEA:15763"/>
    </physiologicalReaction>
</comment>
<gene>
    <name evidence="29" type="primary">thrA</name>
    <name evidence="29" type="ORF">GNY06_06330</name>
</gene>
<evidence type="ECO:0000313" key="29">
    <source>
        <dbReference type="EMBL" id="NAW51001.1"/>
    </source>
</evidence>
<keyword evidence="14" id="KW-0547">Nucleotide-binding</keyword>
<reference evidence="29 30" key="1">
    <citation type="submission" date="2019-11" db="EMBL/GenBank/DDBJ databases">
        <title>Characterization of Elizabethkingia argenteiflava sp. nov., isolated from inner surface of Soybean Pods.</title>
        <authorList>
            <person name="Mo S."/>
        </authorList>
    </citation>
    <scope>NUCLEOTIDE SEQUENCE [LARGE SCALE GENOMIC DNA]</scope>
    <source>
        <strain evidence="29 30">YB22</strain>
    </source>
</reference>
<dbReference type="PIRSF" id="PIRSF000727">
    <property type="entry name" value="ThrA"/>
    <property type="match status" value="1"/>
</dbReference>
<dbReference type="GO" id="GO:0005524">
    <property type="term" value="F:ATP binding"/>
    <property type="evidence" value="ECO:0007669"/>
    <property type="project" value="UniProtKB-KW"/>
</dbReference>
<keyword evidence="20" id="KW-0915">Sodium</keyword>
<dbReference type="InterPro" id="IPR001342">
    <property type="entry name" value="HDH_cat"/>
</dbReference>
<dbReference type="Gene3D" id="1.20.120.1320">
    <property type="entry name" value="Aspartokinase, catalytic domain"/>
    <property type="match status" value="1"/>
</dbReference>
<evidence type="ECO:0000256" key="4">
    <source>
        <dbReference type="ARBA" id="ARBA00005056"/>
    </source>
</evidence>
<name>A0A845PVK2_9FLAO</name>
<keyword evidence="12" id="KW-0791">Threonine biosynthesis</keyword>
<dbReference type="SUPFAM" id="SSF55347">
    <property type="entry name" value="Glyceraldehyde-3-phosphate dehydrogenase-like, C-terminal domain"/>
    <property type="match status" value="1"/>
</dbReference>
<dbReference type="Gene3D" id="3.30.2130.10">
    <property type="entry name" value="VC0802-like"/>
    <property type="match status" value="1"/>
</dbReference>
<evidence type="ECO:0000256" key="20">
    <source>
        <dbReference type="ARBA" id="ARBA00023053"/>
    </source>
</evidence>
<feature type="domain" description="ACT" evidence="28">
    <location>
        <begin position="319"/>
        <end position="391"/>
    </location>
</feature>
<dbReference type="Gene3D" id="3.30.360.10">
    <property type="entry name" value="Dihydrodipicolinate Reductase, domain 2"/>
    <property type="match status" value="1"/>
</dbReference>
<dbReference type="SUPFAM" id="SSF55021">
    <property type="entry name" value="ACT-like"/>
    <property type="match status" value="2"/>
</dbReference>
<evidence type="ECO:0000256" key="11">
    <source>
        <dbReference type="ARBA" id="ARBA00022679"/>
    </source>
</evidence>
<comment type="catalytic activity">
    <reaction evidence="27">
        <text>L-homoserine + NAD(+) = L-aspartate 4-semialdehyde + NADH + H(+)</text>
        <dbReference type="Rhea" id="RHEA:15757"/>
        <dbReference type="ChEBI" id="CHEBI:15378"/>
        <dbReference type="ChEBI" id="CHEBI:57476"/>
        <dbReference type="ChEBI" id="CHEBI:57540"/>
        <dbReference type="ChEBI" id="CHEBI:57945"/>
        <dbReference type="ChEBI" id="CHEBI:537519"/>
        <dbReference type="EC" id="1.1.1.3"/>
    </reaction>
    <physiologicalReaction direction="right-to-left" evidence="27">
        <dbReference type="Rhea" id="RHEA:15759"/>
    </physiologicalReaction>
</comment>
<keyword evidence="21" id="KW-0457">Lysine biosynthesis</keyword>
<dbReference type="NCBIfam" id="NF006959">
    <property type="entry name" value="PRK09436.1"/>
    <property type="match status" value="1"/>
</dbReference>
<dbReference type="InterPro" id="IPR042199">
    <property type="entry name" value="AsparK_Bifunc_asparK/hSer_DH"/>
</dbReference>
<dbReference type="AlphaFoldDB" id="A0A845PVK2"/>
<dbReference type="Pfam" id="PF00742">
    <property type="entry name" value="Homoserine_dh"/>
    <property type="match status" value="1"/>
</dbReference>
<evidence type="ECO:0000256" key="2">
    <source>
        <dbReference type="ARBA" id="ARBA00004766"/>
    </source>
</evidence>
<comment type="pathway">
    <text evidence="5">Amino-acid biosynthesis; L-methionine biosynthesis via de novo pathway; L-homoserine from L-aspartate: step 3/3.</text>
</comment>
<keyword evidence="17" id="KW-0521">NADP</keyword>
<dbReference type="Proteomes" id="UP000553459">
    <property type="component" value="Unassembled WGS sequence"/>
</dbReference>
<evidence type="ECO:0000256" key="25">
    <source>
        <dbReference type="ARBA" id="ARBA00048561"/>
    </source>
</evidence>
<dbReference type="InterPro" id="IPR018042">
    <property type="entry name" value="Aspartate_kinase_CS"/>
</dbReference>
<dbReference type="Pfam" id="PF03447">
    <property type="entry name" value="NAD_binding_3"/>
    <property type="match status" value="1"/>
</dbReference>
<dbReference type="InterPro" id="IPR054352">
    <property type="entry name" value="ACT_Aspartokinase"/>
</dbReference>
<comment type="similarity">
    <text evidence="8">In the N-terminal section; belongs to the aspartokinase family.</text>
</comment>
<dbReference type="UniPathway" id="UPA00034">
    <property type="reaction ID" value="UER00015"/>
</dbReference>
<comment type="function">
    <text evidence="24">Bifunctional aspartate kinase and homoserine dehydrogenase that catalyzes the first and the third steps toward the synthesis of lysine, methionine and threonine from aspartate.</text>
</comment>
<dbReference type="CDD" id="cd04243">
    <property type="entry name" value="AAK_AK-HSDH-like"/>
    <property type="match status" value="1"/>
</dbReference>
<evidence type="ECO:0000256" key="19">
    <source>
        <dbReference type="ARBA" id="ARBA00023027"/>
    </source>
</evidence>
<comment type="caution">
    <text evidence="29">The sequence shown here is derived from an EMBL/GenBank/DDBJ whole genome shotgun (WGS) entry which is preliminary data.</text>
</comment>
<evidence type="ECO:0000256" key="26">
    <source>
        <dbReference type="ARBA" id="ARBA00048841"/>
    </source>
</evidence>
<evidence type="ECO:0000256" key="8">
    <source>
        <dbReference type="ARBA" id="ARBA00010046"/>
    </source>
</evidence>
<dbReference type="NCBIfam" id="TIGR00657">
    <property type="entry name" value="asp_kinases"/>
    <property type="match status" value="1"/>
</dbReference>
<evidence type="ECO:0000256" key="10">
    <source>
        <dbReference type="ARBA" id="ARBA00022605"/>
    </source>
</evidence>
<dbReference type="EMBL" id="JAAABJ010000492">
    <property type="protein sequence ID" value="NAW51001.1"/>
    <property type="molecule type" value="Genomic_DNA"/>
</dbReference>
<dbReference type="FunFam" id="3.30.2130.10:FF:000001">
    <property type="entry name" value="Bifunctional aspartokinase/homoserine dehydrogenase"/>
    <property type="match status" value="1"/>
</dbReference>
<protein>
    <submittedName>
        <fullName evidence="29">Bifunctional aspartate kinase/homoserine dehydrogenase I</fullName>
        <ecNumber evidence="29">1.1.1.3</ecNumber>
        <ecNumber evidence="29">2.7.2.4</ecNumber>
    </submittedName>
</protein>
<comment type="catalytic activity">
    <reaction evidence="25">
        <text>L-aspartate + ATP = 4-phospho-L-aspartate + ADP</text>
        <dbReference type="Rhea" id="RHEA:23776"/>
        <dbReference type="ChEBI" id="CHEBI:29991"/>
        <dbReference type="ChEBI" id="CHEBI:30616"/>
        <dbReference type="ChEBI" id="CHEBI:57535"/>
        <dbReference type="ChEBI" id="CHEBI:456216"/>
        <dbReference type="EC" id="2.7.2.4"/>
    </reaction>
    <physiologicalReaction direction="left-to-right" evidence="25">
        <dbReference type="Rhea" id="RHEA:23777"/>
    </physiologicalReaction>
</comment>
<evidence type="ECO:0000256" key="17">
    <source>
        <dbReference type="ARBA" id="ARBA00022857"/>
    </source>
</evidence>
<dbReference type="EC" id="1.1.1.3" evidence="29"/>
<evidence type="ECO:0000256" key="3">
    <source>
        <dbReference type="ARBA" id="ARBA00004986"/>
    </source>
</evidence>
<dbReference type="Pfam" id="PF00696">
    <property type="entry name" value="AA_kinase"/>
    <property type="match status" value="1"/>
</dbReference>
<dbReference type="PROSITE" id="PS01042">
    <property type="entry name" value="HOMOSER_DHGENASE"/>
    <property type="match status" value="1"/>
</dbReference>
<comment type="pathway">
    <text evidence="6">Amino-acid biosynthesis; L-threonine biosynthesis; L-threonine from L-aspartate: step 1/5.</text>
</comment>
<keyword evidence="22" id="KW-0486">Methionine biosynthesis</keyword>
<keyword evidence="15 29" id="KW-0418">Kinase</keyword>
<evidence type="ECO:0000256" key="13">
    <source>
        <dbReference type="ARBA" id="ARBA00022723"/>
    </source>
</evidence>
<feature type="domain" description="ACT" evidence="28">
    <location>
        <begin position="400"/>
        <end position="478"/>
    </location>
</feature>
<dbReference type="RefSeq" id="WP_166519292.1">
    <property type="nucleotide sequence ID" value="NZ_JAAABJ010000492.1"/>
</dbReference>
<evidence type="ECO:0000256" key="5">
    <source>
        <dbReference type="ARBA" id="ARBA00005062"/>
    </source>
</evidence>
<sequence>MKILKFGGTSVGSIKGIKKLKLIVEREKEDHQALFVVCSSFAGTTNALLEAAEKAWHQLDFHEILEEIEHRHYEIIREILPISAQNSLLMLVKSNFNMLEDLLSSVAHLGELSDRAKSKIIALGEQLSCPIITAYFNTFLQAEFKDARDLIVTNSNYLKAEVDFEITNQNIQQWAKDLAPKVYIITGFIAADLQHTTTTLGRGGSDYTAAIFGASLNASEIQIWTDVNGFMTADPRRVKNAYSLEYLSYEEAMELSYFGAKVIYPPSLVPVVAKKIPISIRNTFDPEHVGTKIYTHRKVQDKALITGISSVDKVALVNIVGGGMVGLKGFSARLFSTLSRANINIILITQASSEHSISLGISNEDSAKVQQVLREEFQVEIEAKKLHPPQVLYDLSIVAIVGERMKNTKGISGKLFSTLGKHHINVAAIAQGSSELNISAVISEKDLSKALNVIHDAFLLSPIKTYHIFCVGTGNIGREFLRQIHQESKNLIEKHKIEIKVVGIANTRKMLLSQEEVPIDTFTWEEMLANEGILADLQSFIQSVKNYALPNSVFIDNTSSKKVVGYYEDLFGNNISVVTCNKISNSENYAQYLQLKHLAEKHSVNFLYETNVGAGLPIIKTLNDLLISGDEILKIEAILSGTISYIFNNYTGDTTFAEVVRKAQELGFTEPDPRDDLNGLDFSRKMLILARENAWNIELSQVEIKNFLPEACLNAHSVEDFYAQLEIYESYFAAYKNKAAQENKKLRLIGILENYQIKVEVRMVDSDHAFYNLSGSDNIISFTTTRYKDTPLVVKGPGAGAAVTAAGVFADLVRVTAL</sequence>
<evidence type="ECO:0000256" key="27">
    <source>
        <dbReference type="ARBA" id="ARBA00049031"/>
    </source>
</evidence>
<dbReference type="GO" id="GO:0046872">
    <property type="term" value="F:metal ion binding"/>
    <property type="evidence" value="ECO:0007669"/>
    <property type="project" value="UniProtKB-KW"/>
</dbReference>
<dbReference type="UniPathway" id="UPA00051">
    <property type="reaction ID" value="UER00462"/>
</dbReference>
<dbReference type="GO" id="GO:0009088">
    <property type="term" value="P:threonine biosynthetic process"/>
    <property type="evidence" value="ECO:0007669"/>
    <property type="project" value="UniProtKB-UniPathway"/>
</dbReference>
<evidence type="ECO:0000256" key="18">
    <source>
        <dbReference type="ARBA" id="ARBA00023002"/>
    </source>
</evidence>
<dbReference type="InterPro" id="IPR049638">
    <property type="entry name" value="AK-HD"/>
</dbReference>
<evidence type="ECO:0000256" key="12">
    <source>
        <dbReference type="ARBA" id="ARBA00022697"/>
    </source>
</evidence>
<evidence type="ECO:0000313" key="30">
    <source>
        <dbReference type="Proteomes" id="UP000553459"/>
    </source>
</evidence>
<dbReference type="EC" id="2.7.2.4" evidence="29"/>
<dbReference type="SUPFAM" id="SSF51735">
    <property type="entry name" value="NAD(P)-binding Rossmann-fold domains"/>
    <property type="match status" value="1"/>
</dbReference>
<comment type="subunit">
    <text evidence="9">Homotetramer.</text>
</comment>
<dbReference type="InterPro" id="IPR036393">
    <property type="entry name" value="AceGlu_kinase-like_sf"/>
</dbReference>
<dbReference type="FunFam" id="3.30.360.10:FF:000006">
    <property type="entry name" value="Bifunctional aspartokinase/homoserine dehydrogenase"/>
    <property type="match status" value="1"/>
</dbReference>
<keyword evidence="30" id="KW-1185">Reference proteome</keyword>
<dbReference type="GO" id="GO:0009090">
    <property type="term" value="P:homoserine biosynthetic process"/>
    <property type="evidence" value="ECO:0007669"/>
    <property type="project" value="UniProtKB-ARBA"/>
</dbReference>
<dbReference type="PROSITE" id="PS00324">
    <property type="entry name" value="ASPARTOKINASE"/>
    <property type="match status" value="1"/>
</dbReference>
<comment type="similarity">
    <text evidence="7">In the C-terminal section; belongs to the homoserine dehydrogenase family.</text>
</comment>
<dbReference type="GO" id="GO:0004072">
    <property type="term" value="F:aspartate kinase activity"/>
    <property type="evidence" value="ECO:0007669"/>
    <property type="project" value="UniProtKB-EC"/>
</dbReference>
<keyword evidence="13" id="KW-0479">Metal-binding</keyword>
<evidence type="ECO:0000256" key="22">
    <source>
        <dbReference type="ARBA" id="ARBA00023167"/>
    </source>
</evidence>
<comment type="pathway">
    <text evidence="2">Amino-acid biosynthesis; L-lysine biosynthesis via DAP pathway; (S)-tetrahydrodipicolinate from L-aspartate: step 1/4.</text>
</comment>
<evidence type="ECO:0000256" key="15">
    <source>
        <dbReference type="ARBA" id="ARBA00022777"/>
    </source>
</evidence>
<dbReference type="Gene3D" id="3.30.70.260">
    <property type="match status" value="1"/>
</dbReference>
<keyword evidence="18 29" id="KW-0560">Oxidoreductase</keyword>
<dbReference type="GO" id="GO:0009089">
    <property type="term" value="P:lysine biosynthetic process via diaminopimelate"/>
    <property type="evidence" value="ECO:0007669"/>
    <property type="project" value="UniProtKB-UniPathway"/>
</dbReference>
<evidence type="ECO:0000256" key="9">
    <source>
        <dbReference type="ARBA" id="ARBA00011881"/>
    </source>
</evidence>
<dbReference type="SUPFAM" id="SSF53633">
    <property type="entry name" value="Carbamate kinase-like"/>
    <property type="match status" value="1"/>
</dbReference>
<dbReference type="GO" id="GO:0009086">
    <property type="term" value="P:methionine biosynthetic process"/>
    <property type="evidence" value="ECO:0007669"/>
    <property type="project" value="UniProtKB-KW"/>
</dbReference>
<dbReference type="Pfam" id="PF22468">
    <property type="entry name" value="ACT_9"/>
    <property type="match status" value="2"/>
</dbReference>
<evidence type="ECO:0000259" key="28">
    <source>
        <dbReference type="PROSITE" id="PS51671"/>
    </source>
</evidence>
<dbReference type="InterPro" id="IPR001048">
    <property type="entry name" value="Asp/Glu/Uridylate_kinase"/>
</dbReference>
<proteinExistence type="inferred from homology"/>
<comment type="pathway">
    <text evidence="3">Amino-acid biosynthesis; L-methionine biosynthesis via de novo pathway; L-homoserine from L-aspartate: step 1/3.</text>
</comment>
<keyword evidence="16" id="KW-0067">ATP-binding</keyword>
<accession>A0A845PVK2</accession>
<dbReference type="InterPro" id="IPR036291">
    <property type="entry name" value="NAD(P)-bd_dom_sf"/>
</dbReference>
<dbReference type="InterPro" id="IPR019811">
    <property type="entry name" value="HDH_CS"/>
</dbReference>
<dbReference type="GO" id="GO:0050661">
    <property type="term" value="F:NADP binding"/>
    <property type="evidence" value="ECO:0007669"/>
    <property type="project" value="InterPro"/>
</dbReference>
<comment type="pathway">
    <text evidence="4">Amino-acid biosynthesis; L-threonine biosynthesis; L-threonine from L-aspartate: step 3/5.</text>
</comment>
<evidence type="ECO:0000256" key="7">
    <source>
        <dbReference type="ARBA" id="ARBA00007952"/>
    </source>
</evidence>
<dbReference type="InterPro" id="IPR005106">
    <property type="entry name" value="Asp/hSer_DH_NAD-bd"/>
</dbReference>
<evidence type="ECO:0000256" key="16">
    <source>
        <dbReference type="ARBA" id="ARBA00022840"/>
    </source>
</evidence>
<keyword evidence="19" id="KW-0520">NAD</keyword>
<keyword evidence="23" id="KW-0511">Multifunctional enzyme</keyword>
<evidence type="ECO:0000256" key="6">
    <source>
        <dbReference type="ARBA" id="ARBA00005139"/>
    </source>
</evidence>
<evidence type="ECO:0000256" key="21">
    <source>
        <dbReference type="ARBA" id="ARBA00023154"/>
    </source>
</evidence>
<evidence type="ECO:0000256" key="23">
    <source>
        <dbReference type="ARBA" id="ARBA00023268"/>
    </source>
</evidence>
<dbReference type="PANTHER" id="PTHR43070:SF5">
    <property type="entry name" value="HOMOSERINE DEHYDROGENASE"/>
    <property type="match status" value="1"/>
</dbReference>
<dbReference type="PANTHER" id="PTHR43070">
    <property type="match status" value="1"/>
</dbReference>
<dbReference type="Gene3D" id="3.40.50.720">
    <property type="entry name" value="NAD(P)-binding Rossmann-like Domain"/>
    <property type="match status" value="1"/>
</dbReference>
<dbReference type="GO" id="GO:0004412">
    <property type="term" value="F:homoserine dehydrogenase activity"/>
    <property type="evidence" value="ECO:0007669"/>
    <property type="project" value="UniProtKB-EC"/>
</dbReference>